<gene>
    <name evidence="8" type="ORF">JVW63_07195</name>
</gene>
<name>A0ABS2TFP3_9ACTO</name>
<dbReference type="RefSeq" id="WP_182170865.1">
    <property type="nucleotide sequence ID" value="NZ_CP059676.1"/>
</dbReference>
<keyword evidence="9" id="KW-1185">Reference proteome</keyword>
<comment type="subcellular location">
    <subcellularLocation>
        <location evidence="1">Cell membrane</location>
        <topology evidence="1">Peripheral membrane protein</topology>
    </subcellularLocation>
</comment>
<dbReference type="InterPro" id="IPR001469">
    <property type="entry name" value="ATP_synth_F1_dsu/esu"/>
</dbReference>
<dbReference type="Proteomes" id="UP000705983">
    <property type="component" value="Unassembled WGS sequence"/>
</dbReference>
<accession>A0ABS2TFP3</accession>
<keyword evidence="4" id="KW-0406">Ion transport</keyword>
<evidence type="ECO:0000256" key="3">
    <source>
        <dbReference type="ARBA" id="ARBA00022448"/>
    </source>
</evidence>
<comment type="similarity">
    <text evidence="2">Belongs to the ATPase epsilon chain family.</text>
</comment>
<dbReference type="CDD" id="cd12152">
    <property type="entry name" value="F1-ATPase_delta"/>
    <property type="match status" value="1"/>
</dbReference>
<dbReference type="Gene3D" id="2.60.15.10">
    <property type="entry name" value="F0F1 ATP synthase delta/epsilon subunit, N-terminal"/>
    <property type="match status" value="1"/>
</dbReference>
<feature type="domain" description="ATP synthase F1 complex delta/epsilon subunit N-terminal" evidence="7">
    <location>
        <begin position="1"/>
        <end position="79"/>
    </location>
</feature>
<organism evidence="8 9">
    <name type="scientific">Flaviflexus equikiangi</name>
    <dbReference type="NCBI Taxonomy" id="2758573"/>
    <lineage>
        <taxon>Bacteria</taxon>
        <taxon>Bacillati</taxon>
        <taxon>Actinomycetota</taxon>
        <taxon>Actinomycetes</taxon>
        <taxon>Actinomycetales</taxon>
        <taxon>Actinomycetaceae</taxon>
        <taxon>Flaviflexus</taxon>
    </lineage>
</organism>
<comment type="caution">
    <text evidence="8">The sequence shown here is derived from an EMBL/GenBank/DDBJ whole genome shotgun (WGS) entry which is preliminary data.</text>
</comment>
<keyword evidence="6" id="KW-0066">ATP synthesis</keyword>
<keyword evidence="5" id="KW-0472">Membrane</keyword>
<protein>
    <recommendedName>
        <fullName evidence="7">ATP synthase F1 complex delta/epsilon subunit N-terminal domain-containing protein</fullName>
    </recommendedName>
</protein>
<evidence type="ECO:0000256" key="4">
    <source>
        <dbReference type="ARBA" id="ARBA00023065"/>
    </source>
</evidence>
<reference evidence="9" key="1">
    <citation type="submission" date="2021-02" db="EMBL/GenBank/DDBJ databases">
        <title>Leucobacter sp. CX169.</title>
        <authorList>
            <person name="Cheng Y."/>
        </authorList>
    </citation>
    <scope>NUCLEOTIDE SEQUENCE [LARGE SCALE GENOMIC DNA]</scope>
    <source>
        <strain evidence="9">JY899</strain>
    </source>
</reference>
<evidence type="ECO:0000256" key="2">
    <source>
        <dbReference type="ARBA" id="ARBA00005712"/>
    </source>
</evidence>
<evidence type="ECO:0000313" key="9">
    <source>
        <dbReference type="Proteomes" id="UP000705983"/>
    </source>
</evidence>
<keyword evidence="3" id="KW-0813">Transport</keyword>
<evidence type="ECO:0000259" key="7">
    <source>
        <dbReference type="Pfam" id="PF02823"/>
    </source>
</evidence>
<dbReference type="SUPFAM" id="SSF51344">
    <property type="entry name" value="Epsilon subunit of F1F0-ATP synthase N-terminal domain"/>
    <property type="match status" value="1"/>
</dbReference>
<dbReference type="EMBL" id="JAFFJS010000004">
    <property type="protein sequence ID" value="MBM9433478.1"/>
    <property type="molecule type" value="Genomic_DNA"/>
</dbReference>
<dbReference type="Pfam" id="PF02823">
    <property type="entry name" value="ATP-synt_DE_N"/>
    <property type="match status" value="1"/>
</dbReference>
<evidence type="ECO:0000256" key="5">
    <source>
        <dbReference type="ARBA" id="ARBA00023136"/>
    </source>
</evidence>
<dbReference type="InterPro" id="IPR036771">
    <property type="entry name" value="ATPsynth_dsu/esu_N"/>
</dbReference>
<sequence length="91" mass="9608">MKVDIVARSGDSWSGEADSVVVPAFDGELGILDGREPLLAVLRPGTVRVGSGSTEKSFDIPLGFVVVDTDVVTIVVDDAGDNYLDLEELDD</sequence>
<keyword evidence="6" id="KW-0139">CF(1)</keyword>
<evidence type="ECO:0000256" key="6">
    <source>
        <dbReference type="ARBA" id="ARBA00023196"/>
    </source>
</evidence>
<evidence type="ECO:0000256" key="1">
    <source>
        <dbReference type="ARBA" id="ARBA00004202"/>
    </source>
</evidence>
<proteinExistence type="inferred from homology"/>
<dbReference type="InterPro" id="IPR020546">
    <property type="entry name" value="ATP_synth_F1_dsu/esu_N"/>
</dbReference>
<evidence type="ECO:0000313" key="8">
    <source>
        <dbReference type="EMBL" id="MBM9433478.1"/>
    </source>
</evidence>